<evidence type="ECO:0000256" key="1">
    <source>
        <dbReference type="SAM" id="MobiDB-lite"/>
    </source>
</evidence>
<comment type="caution">
    <text evidence="2">The sequence shown here is derived from an EMBL/GenBank/DDBJ whole genome shotgun (WGS) entry which is preliminary data.</text>
</comment>
<dbReference type="Proteomes" id="UP000289738">
    <property type="component" value="Chromosome B07"/>
</dbReference>
<protein>
    <submittedName>
        <fullName evidence="2">Uncharacterized protein</fullName>
    </submittedName>
</protein>
<organism evidence="2 3">
    <name type="scientific">Arachis hypogaea</name>
    <name type="common">Peanut</name>
    <dbReference type="NCBI Taxonomy" id="3818"/>
    <lineage>
        <taxon>Eukaryota</taxon>
        <taxon>Viridiplantae</taxon>
        <taxon>Streptophyta</taxon>
        <taxon>Embryophyta</taxon>
        <taxon>Tracheophyta</taxon>
        <taxon>Spermatophyta</taxon>
        <taxon>Magnoliopsida</taxon>
        <taxon>eudicotyledons</taxon>
        <taxon>Gunneridae</taxon>
        <taxon>Pentapetalae</taxon>
        <taxon>rosids</taxon>
        <taxon>fabids</taxon>
        <taxon>Fabales</taxon>
        <taxon>Fabaceae</taxon>
        <taxon>Papilionoideae</taxon>
        <taxon>50 kb inversion clade</taxon>
        <taxon>dalbergioids sensu lato</taxon>
        <taxon>Dalbergieae</taxon>
        <taxon>Pterocarpus clade</taxon>
        <taxon>Arachis</taxon>
    </lineage>
</organism>
<sequence>MRRKLINVHIPDLGHLAERVRHVKILKKEKEKYRNERRLKSKSFSRKDRAAYMAVESSNEEVDLEAEVDLAELKKGHPYVSSLLKKIPNNEKSNNAKLKSGNRYSFDISKFDQIFDVLLKDKQLILQEGRTLLLVKDLKGKPYCKFYQATSHLTNNCVRFKDLILEAIMEGRLKFDDGKKELKVDSDPFDTEASFVEPYFTVNMVVMSYDFNMALGDFESNVCFVYPSVGDGLLEFLMQQKLKDQDVSLCPRCNAVFDAEAAATFDKYRMKKELAHREEQARQKHPIRRVEGQSSSEPHNGGIEVLLEVGILTSVAVPECIRGVEDVEDDSHPKCLMLTRLRGNTIYEEYFEEGEDEMVSTISIIPTEYLGEYEGNPVENYDVDDEETFSFIRYEDEPGYFQRPSEKQKSHLRPLHITTTMSGIKINKVLIDGGAAISLLPERMLMKVLNSFNCEGCYLTLEGLSVKLRRPHITVPPSGWDCAA</sequence>
<accession>A0A444Y9P4</accession>
<feature type="region of interest" description="Disordered" evidence="1">
    <location>
        <begin position="278"/>
        <end position="297"/>
    </location>
</feature>
<reference evidence="2 3" key="1">
    <citation type="submission" date="2019-01" db="EMBL/GenBank/DDBJ databases">
        <title>Sequencing of cultivated peanut Arachis hypogaea provides insights into genome evolution and oil improvement.</title>
        <authorList>
            <person name="Chen X."/>
        </authorList>
    </citation>
    <scope>NUCLEOTIDE SEQUENCE [LARGE SCALE GENOMIC DNA]</scope>
    <source>
        <strain evidence="3">cv. Fuhuasheng</strain>
        <tissue evidence="2">Leaves</tissue>
    </source>
</reference>
<dbReference type="AlphaFoldDB" id="A0A444Y9P4"/>
<name>A0A444Y9P4_ARAHY</name>
<keyword evidence="3" id="KW-1185">Reference proteome</keyword>
<proteinExistence type="predicted"/>
<dbReference type="EMBL" id="SDMP01000017">
    <property type="protein sequence ID" value="RYQ98557.1"/>
    <property type="molecule type" value="Genomic_DNA"/>
</dbReference>
<evidence type="ECO:0000313" key="2">
    <source>
        <dbReference type="EMBL" id="RYQ98557.1"/>
    </source>
</evidence>
<gene>
    <name evidence="2" type="ORF">Ahy_B07g086297</name>
</gene>
<evidence type="ECO:0000313" key="3">
    <source>
        <dbReference type="Proteomes" id="UP000289738"/>
    </source>
</evidence>